<evidence type="ECO:0000256" key="1">
    <source>
        <dbReference type="ARBA" id="ARBA00022723"/>
    </source>
</evidence>
<keyword evidence="3" id="KW-0411">Iron-sulfur</keyword>
<dbReference type="OrthoDB" id="9773828at2"/>
<dbReference type="SUPFAM" id="SSF51430">
    <property type="entry name" value="NAD(P)-linked oxidoreductase"/>
    <property type="match status" value="1"/>
</dbReference>
<evidence type="ECO:0000313" key="6">
    <source>
        <dbReference type="Proteomes" id="UP000076268"/>
    </source>
</evidence>
<evidence type="ECO:0000259" key="4">
    <source>
        <dbReference type="PROSITE" id="PS51379"/>
    </source>
</evidence>
<dbReference type="AlphaFoldDB" id="A0A154BWN2"/>
<name>A0A154BWN2_ANASB</name>
<keyword evidence="6" id="KW-1185">Reference proteome</keyword>
<dbReference type="PROSITE" id="PS00198">
    <property type="entry name" value="4FE4S_FER_1"/>
    <property type="match status" value="1"/>
</dbReference>
<dbReference type="Pfam" id="PF13534">
    <property type="entry name" value="Fer4_17"/>
    <property type="match status" value="1"/>
</dbReference>
<feature type="domain" description="4Fe-4S ferredoxin-type" evidence="4">
    <location>
        <begin position="296"/>
        <end position="326"/>
    </location>
</feature>
<keyword evidence="2" id="KW-0408">Iron</keyword>
<dbReference type="Gene3D" id="3.20.20.100">
    <property type="entry name" value="NADP-dependent oxidoreductase domain"/>
    <property type="match status" value="1"/>
</dbReference>
<keyword evidence="1" id="KW-0479">Metal-binding</keyword>
<dbReference type="InterPro" id="IPR023210">
    <property type="entry name" value="NADP_OxRdtase_dom"/>
</dbReference>
<dbReference type="InterPro" id="IPR036812">
    <property type="entry name" value="NAD(P)_OxRdtase_dom_sf"/>
</dbReference>
<dbReference type="InterPro" id="IPR017900">
    <property type="entry name" value="4Fe4S_Fe_S_CS"/>
</dbReference>
<dbReference type="PANTHER" id="PTHR43312">
    <property type="entry name" value="D-THREO-ALDOSE 1-DEHYDROGENASE"/>
    <property type="match status" value="1"/>
</dbReference>
<evidence type="ECO:0000313" key="5">
    <source>
        <dbReference type="EMBL" id="KYZ78200.1"/>
    </source>
</evidence>
<dbReference type="Proteomes" id="UP000076268">
    <property type="component" value="Unassembled WGS sequence"/>
</dbReference>
<organism evidence="5 6">
    <name type="scientific">Anaerosporomusa subterranea</name>
    <dbReference type="NCBI Taxonomy" id="1794912"/>
    <lineage>
        <taxon>Bacteria</taxon>
        <taxon>Bacillati</taxon>
        <taxon>Bacillota</taxon>
        <taxon>Negativicutes</taxon>
        <taxon>Acetonemataceae</taxon>
        <taxon>Anaerosporomusa</taxon>
    </lineage>
</organism>
<dbReference type="SUPFAM" id="SSF46548">
    <property type="entry name" value="alpha-helical ferredoxin"/>
    <property type="match status" value="1"/>
</dbReference>
<dbReference type="Pfam" id="PF00248">
    <property type="entry name" value="Aldo_ket_red"/>
    <property type="match status" value="1"/>
</dbReference>
<dbReference type="GO" id="GO:0051536">
    <property type="term" value="F:iron-sulfur cluster binding"/>
    <property type="evidence" value="ECO:0007669"/>
    <property type="project" value="UniProtKB-KW"/>
</dbReference>
<evidence type="ECO:0000256" key="2">
    <source>
        <dbReference type="ARBA" id="ARBA00023004"/>
    </source>
</evidence>
<gene>
    <name evidence="5" type="ORF">AXX12_01250</name>
</gene>
<sequence>MQYRTLGNSNLAISELGFGGIPILRLPTDEAIRVLRHAYEQGITFYDTANAYQDSEEKIGKAFAGMRDKVVIATKSMKRDATGTTEHINNSLTMMQTDYIDLFQFHQVAQDSAWEQITGPGGALEAVLKAQQAGKVRHIGVTSHSLPMAIKLIQTKLFVTVQFPFNFIENAPSSELHPLAEQLGLGIIGMKPFAGGVIDDAALAFAFLRQYPAVIPIPGFDSVESVDQIVGFYQKPNHLTESDLAKMELYRQELGRQFCRRCEYCQPCPHGVMITPAMGYKVLAGRMSAKTAVNFNRQAMESIDKCIQCGVCLPRCPYNLPIPEILHKYYDLYQEHCKEFGQE</sequence>
<dbReference type="PANTHER" id="PTHR43312:SF1">
    <property type="entry name" value="NADP-DEPENDENT OXIDOREDUCTASE DOMAIN-CONTAINING PROTEIN"/>
    <property type="match status" value="1"/>
</dbReference>
<dbReference type="EMBL" id="LSGP01000001">
    <property type="protein sequence ID" value="KYZ78200.1"/>
    <property type="molecule type" value="Genomic_DNA"/>
</dbReference>
<reference evidence="5 6" key="1">
    <citation type="submission" date="2016-02" db="EMBL/GenBank/DDBJ databases">
        <title>Anaerosporomusa subterraneum gen. nov., sp. nov., a spore-forming obligate anaerobe isolated from saprolite.</title>
        <authorList>
            <person name="Choi J.K."/>
            <person name="Shah M."/>
            <person name="Yee N."/>
        </authorList>
    </citation>
    <scope>NUCLEOTIDE SEQUENCE [LARGE SCALE GENOMIC DNA]</scope>
    <source>
        <strain evidence="5 6">RU4</strain>
    </source>
</reference>
<dbReference type="RefSeq" id="WP_066236991.1">
    <property type="nucleotide sequence ID" value="NZ_LSGP01000001.1"/>
</dbReference>
<evidence type="ECO:0000256" key="3">
    <source>
        <dbReference type="ARBA" id="ARBA00023014"/>
    </source>
</evidence>
<dbReference type="PRINTS" id="PR00069">
    <property type="entry name" value="ALDKETRDTASE"/>
</dbReference>
<proteinExistence type="predicted"/>
<accession>A0A154BWN2</accession>
<dbReference type="STRING" id="1794912.AXX12_01250"/>
<protein>
    <submittedName>
        <fullName evidence="5">Aldo/keto reductase</fullName>
    </submittedName>
</protein>
<comment type="caution">
    <text evidence="5">The sequence shown here is derived from an EMBL/GenBank/DDBJ whole genome shotgun (WGS) entry which is preliminary data.</text>
</comment>
<dbReference type="CDD" id="cd19100">
    <property type="entry name" value="AKR_unchar"/>
    <property type="match status" value="1"/>
</dbReference>
<dbReference type="PROSITE" id="PS51379">
    <property type="entry name" value="4FE4S_FER_2"/>
    <property type="match status" value="1"/>
</dbReference>
<dbReference type="InterPro" id="IPR053135">
    <property type="entry name" value="AKR2_Oxidoreductase"/>
</dbReference>
<dbReference type="GO" id="GO:0016491">
    <property type="term" value="F:oxidoreductase activity"/>
    <property type="evidence" value="ECO:0007669"/>
    <property type="project" value="InterPro"/>
</dbReference>
<dbReference type="InterPro" id="IPR020471">
    <property type="entry name" value="AKR"/>
</dbReference>
<dbReference type="GO" id="GO:0046872">
    <property type="term" value="F:metal ion binding"/>
    <property type="evidence" value="ECO:0007669"/>
    <property type="project" value="UniProtKB-KW"/>
</dbReference>
<dbReference type="InterPro" id="IPR017896">
    <property type="entry name" value="4Fe4S_Fe-S-bd"/>
</dbReference>